<dbReference type="STRING" id="1116391.PM3016_286"/>
<sequence length="42" mass="4678">MLRLTAFCLCIDMPGELTGMENLCGKPIAKTNHISYYTNIIS</sequence>
<name>H6NRI0_9BACL</name>
<dbReference type="KEGG" id="pmq:PM3016_286"/>
<gene>
    <name evidence="1" type="ORF">PM3016_286</name>
</gene>
<protein>
    <submittedName>
        <fullName evidence="1">Uncharacterized protein</fullName>
    </submittedName>
</protein>
<dbReference type="Proteomes" id="UP000007523">
    <property type="component" value="Chromosome"/>
</dbReference>
<evidence type="ECO:0000313" key="1">
    <source>
        <dbReference type="EMBL" id="AFC27262.1"/>
    </source>
</evidence>
<dbReference type="HOGENOM" id="CLU_3255084_0_0_9"/>
<accession>H6NRI0</accession>
<organism evidence="1 2">
    <name type="scientific">Paenibacillus mucilaginosus 3016</name>
    <dbReference type="NCBI Taxonomy" id="1116391"/>
    <lineage>
        <taxon>Bacteria</taxon>
        <taxon>Bacillati</taxon>
        <taxon>Bacillota</taxon>
        <taxon>Bacilli</taxon>
        <taxon>Bacillales</taxon>
        <taxon>Paenibacillaceae</taxon>
        <taxon>Paenibacillus</taxon>
    </lineage>
</organism>
<proteinExistence type="predicted"/>
<dbReference type="EMBL" id="CP003235">
    <property type="protein sequence ID" value="AFC27262.1"/>
    <property type="molecule type" value="Genomic_DNA"/>
</dbReference>
<reference evidence="1 2" key="1">
    <citation type="journal article" date="2012" name="J. Bacteriol.">
        <title>Complete Genome Sequence of Paenibacillus mucilaginosus 3016, a Bacterium Functional as Microbial Fertilizer.</title>
        <authorList>
            <person name="Ma M."/>
            <person name="Wang Z."/>
            <person name="Li L."/>
            <person name="Jiang X."/>
            <person name="Guan D."/>
            <person name="Cao F."/>
            <person name="Chen H."/>
            <person name="Wang X."/>
            <person name="Shen D."/>
            <person name="Du B."/>
            <person name="Li J."/>
        </authorList>
    </citation>
    <scope>NUCLEOTIDE SEQUENCE [LARGE SCALE GENOMIC DNA]</scope>
    <source>
        <strain evidence="1 2">3016</strain>
    </source>
</reference>
<evidence type="ECO:0000313" key="2">
    <source>
        <dbReference type="Proteomes" id="UP000007523"/>
    </source>
</evidence>
<dbReference type="AlphaFoldDB" id="H6NRI0"/>
<keyword evidence="2" id="KW-1185">Reference proteome</keyword>